<name>A0A1I4W5R1_9PSEU</name>
<dbReference type="SMART" id="SM00855">
    <property type="entry name" value="PGAM"/>
    <property type="match status" value="1"/>
</dbReference>
<protein>
    <submittedName>
        <fullName evidence="3">Phosphohistidine phosphatase</fullName>
    </submittedName>
</protein>
<dbReference type="PANTHER" id="PTHR47623">
    <property type="entry name" value="OS09G0287300 PROTEIN"/>
    <property type="match status" value="1"/>
</dbReference>
<evidence type="ECO:0000313" key="5">
    <source>
        <dbReference type="Proteomes" id="UP000270697"/>
    </source>
</evidence>
<evidence type="ECO:0000313" key="2">
    <source>
        <dbReference type="EMBL" id="RKT87050.1"/>
    </source>
</evidence>
<keyword evidence="5" id="KW-1185">Reference proteome</keyword>
<dbReference type="RefSeq" id="WP_093149491.1">
    <property type="nucleotide sequence ID" value="NZ_FOUP01000002.1"/>
</dbReference>
<dbReference type="SUPFAM" id="SSF53254">
    <property type="entry name" value="Phosphoglycerate mutase-like"/>
    <property type="match status" value="1"/>
</dbReference>
<dbReference type="Proteomes" id="UP000199398">
    <property type="component" value="Unassembled WGS sequence"/>
</dbReference>
<accession>A0A1I4W5R1</accession>
<dbReference type="InterPro" id="IPR013078">
    <property type="entry name" value="His_Pase_superF_clade-1"/>
</dbReference>
<dbReference type="AlphaFoldDB" id="A0A1I4W5R1"/>
<organism evidence="3 4">
    <name type="scientific">Saccharopolyspora antimicrobica</name>
    <dbReference type="NCBI Taxonomy" id="455193"/>
    <lineage>
        <taxon>Bacteria</taxon>
        <taxon>Bacillati</taxon>
        <taxon>Actinomycetota</taxon>
        <taxon>Actinomycetes</taxon>
        <taxon>Pseudonocardiales</taxon>
        <taxon>Pseudonocardiaceae</taxon>
        <taxon>Saccharopolyspora</taxon>
    </lineage>
</organism>
<proteinExistence type="predicted"/>
<dbReference type="PANTHER" id="PTHR47623:SF1">
    <property type="entry name" value="OS09G0287300 PROTEIN"/>
    <property type="match status" value="1"/>
</dbReference>
<dbReference type="EMBL" id="RBXX01000002">
    <property type="protein sequence ID" value="RKT87050.1"/>
    <property type="molecule type" value="Genomic_DNA"/>
</dbReference>
<dbReference type="Pfam" id="PF00300">
    <property type="entry name" value="His_Phos_1"/>
    <property type="match status" value="1"/>
</dbReference>
<evidence type="ECO:0000256" key="1">
    <source>
        <dbReference type="PIRSR" id="PIRSR613078-2"/>
    </source>
</evidence>
<evidence type="ECO:0000313" key="4">
    <source>
        <dbReference type="Proteomes" id="UP000199398"/>
    </source>
</evidence>
<dbReference type="CDD" id="cd07067">
    <property type="entry name" value="HP_PGM_like"/>
    <property type="match status" value="1"/>
</dbReference>
<sequence>MVEAQRELVLIRHAKSAWPDDADDFDRPLAERGRRDAPALGRWLRKHAAAVELVLCSPATRARQTWELASREIPAEPVVKHDDRIYVASARELLLVVHEIPKTVLTAAVIGHNPGLEDLVSLLTGEPAVLKTAAIAVLSTSSPWSDIGENCATAVEFAKPRG</sequence>
<gene>
    <name evidence="2" type="ORF">ATL45_5435</name>
    <name evidence="3" type="ORF">SAMN05421805_102550</name>
</gene>
<dbReference type="OrthoDB" id="9810154at2"/>
<evidence type="ECO:0000313" key="3">
    <source>
        <dbReference type="EMBL" id="SFN08782.1"/>
    </source>
</evidence>
<feature type="binding site" evidence="1">
    <location>
        <position position="61"/>
    </location>
    <ligand>
        <name>substrate</name>
    </ligand>
</feature>
<dbReference type="InterPro" id="IPR029033">
    <property type="entry name" value="His_PPase_superfam"/>
</dbReference>
<dbReference type="Proteomes" id="UP000270697">
    <property type="component" value="Unassembled WGS sequence"/>
</dbReference>
<dbReference type="Gene3D" id="3.40.50.1240">
    <property type="entry name" value="Phosphoglycerate mutase-like"/>
    <property type="match status" value="1"/>
</dbReference>
<dbReference type="EMBL" id="FOUP01000002">
    <property type="protein sequence ID" value="SFN08782.1"/>
    <property type="molecule type" value="Genomic_DNA"/>
</dbReference>
<dbReference type="STRING" id="455193.SAMN05421805_102550"/>
<reference evidence="2 5" key="2">
    <citation type="submission" date="2018-10" db="EMBL/GenBank/DDBJ databases">
        <title>Sequencing the genomes of 1000 actinobacteria strains.</title>
        <authorList>
            <person name="Klenk H.-P."/>
        </authorList>
    </citation>
    <scope>NUCLEOTIDE SEQUENCE [LARGE SCALE GENOMIC DNA]</scope>
    <source>
        <strain evidence="2 5">DSM 45119</strain>
    </source>
</reference>
<reference evidence="3 4" key="1">
    <citation type="submission" date="2016-10" db="EMBL/GenBank/DDBJ databases">
        <authorList>
            <person name="de Groot N.N."/>
        </authorList>
    </citation>
    <scope>NUCLEOTIDE SEQUENCE [LARGE SCALE GENOMIC DNA]</scope>
    <source>
        <strain evidence="3 4">CPCC 201259</strain>
    </source>
</reference>